<gene>
    <name evidence="2" type="ORF">AJ78_07684</name>
</gene>
<feature type="region of interest" description="Disordered" evidence="1">
    <location>
        <begin position="1"/>
        <end position="57"/>
    </location>
</feature>
<reference evidence="2 3" key="1">
    <citation type="submission" date="2015-07" db="EMBL/GenBank/DDBJ databases">
        <title>Emmonsia species relationships and genome sequence.</title>
        <authorList>
            <consortium name="The Broad Institute Genomics Platform"/>
            <person name="Cuomo C.A."/>
            <person name="Munoz J.F."/>
            <person name="Imamovic A."/>
            <person name="Priest M.E."/>
            <person name="Young S."/>
            <person name="Clay O.K."/>
            <person name="McEwen J.G."/>
        </authorList>
    </citation>
    <scope>NUCLEOTIDE SEQUENCE [LARGE SCALE GENOMIC DNA]</scope>
    <source>
        <strain evidence="2 3">UAMH 9510</strain>
    </source>
</reference>
<evidence type="ECO:0000313" key="2">
    <source>
        <dbReference type="EMBL" id="OJD11582.1"/>
    </source>
</evidence>
<dbReference type="Proteomes" id="UP000182235">
    <property type="component" value="Unassembled WGS sequence"/>
</dbReference>
<name>A0A1J9P632_9EURO</name>
<feature type="region of interest" description="Disordered" evidence="1">
    <location>
        <begin position="71"/>
        <end position="172"/>
    </location>
</feature>
<evidence type="ECO:0000256" key="1">
    <source>
        <dbReference type="SAM" id="MobiDB-lite"/>
    </source>
</evidence>
<dbReference type="AlphaFoldDB" id="A0A1J9P632"/>
<feature type="compositionally biased region" description="Polar residues" evidence="1">
    <location>
        <begin position="18"/>
        <end position="32"/>
    </location>
</feature>
<feature type="compositionally biased region" description="Basic and acidic residues" evidence="1">
    <location>
        <begin position="72"/>
        <end position="82"/>
    </location>
</feature>
<organism evidence="2 3">
    <name type="scientific">Emergomyces pasteurianus Ep9510</name>
    <dbReference type="NCBI Taxonomy" id="1447872"/>
    <lineage>
        <taxon>Eukaryota</taxon>
        <taxon>Fungi</taxon>
        <taxon>Dikarya</taxon>
        <taxon>Ascomycota</taxon>
        <taxon>Pezizomycotina</taxon>
        <taxon>Eurotiomycetes</taxon>
        <taxon>Eurotiomycetidae</taxon>
        <taxon>Onygenales</taxon>
        <taxon>Ajellomycetaceae</taxon>
        <taxon>Emergomyces</taxon>
    </lineage>
</organism>
<dbReference type="EMBL" id="LGRN01000527">
    <property type="protein sequence ID" value="OJD11582.1"/>
    <property type="molecule type" value="Genomic_DNA"/>
</dbReference>
<sequence>MKAGNTACDRSPFPAISPSDTSRLQQMTSRRTSPGVGGRMAPVQRRRNWDRPSIIPTGFHRNEAFLPLAAEQEARPKHERGVTEGPGNGNRGWGSLQRETGAESEGAVRGAEERQRRLMTYMKENPRRARMPMPMPRRRGLLSTGGDQIRWRRGKGEGGTRDGRGRGEKERK</sequence>
<protein>
    <submittedName>
        <fullName evidence="2">Uncharacterized protein</fullName>
    </submittedName>
</protein>
<evidence type="ECO:0000313" key="3">
    <source>
        <dbReference type="Proteomes" id="UP000182235"/>
    </source>
</evidence>
<dbReference type="VEuPathDB" id="FungiDB:AJ78_07684"/>
<proteinExistence type="predicted"/>
<keyword evidence="3" id="KW-1185">Reference proteome</keyword>
<accession>A0A1J9P632</accession>
<feature type="compositionally biased region" description="Basic and acidic residues" evidence="1">
    <location>
        <begin position="154"/>
        <end position="172"/>
    </location>
</feature>
<comment type="caution">
    <text evidence="2">The sequence shown here is derived from an EMBL/GenBank/DDBJ whole genome shotgun (WGS) entry which is preliminary data.</text>
</comment>